<sequence length="675" mass="70759">MKFLSRNGPRPTLVVLCTTAVAAAAVTTGTPATALSRPLPADTVNIDHSSAITPRMILRSESWSRTTAASMKKTADDAVSSGLAKLGWNTVSFDDTWAVRADCTDWDAKATVVPNCKDGRSTTTGNLIPSPTKYPKGLKDVGDYLHRKGLAFGVYTSGGRYMCDPGGRGIGAPGAYDHFEQDFRYLASVGADYIKLDYCGEPNTTNKYGLTILDTDAEVNTAIESSRRAASAINAIKSDRDPRKRRSMVLNISAPAYANWKNDTYNTPLYQRMMKSVVPAGHAYRIGGDVSGGSWAGTVSLVDMSVDLRDFGKQGHFLDPDRLYFDDTSLSTDARLGGYIMWAMQSSNMVAMVRTPDASGAISSAQADLMKNAALINVGQDALVAPARRVARGTGYDVFSKPLSNGDYAVAIMNRSATSAVEATTSGSIIGTSASAFELSPIVGPKAAVKADGSFSVSVPAAGAVMYRLKAAPRAGYAGWNFGANGSTARNATAITDGDAPTAGSWDANGRTLSSDRLASNTRLPNGTALSVQAGQTFAVGGVTYTWPGTTSGQFDSVKPAGQTISYAYASASKVSFIGASGIGEAGGKIRLNYSDGTSSTSAWGFPSWTCAKAKSYPASVAFKTFGRNEPSGLASTRTPYCLYTRSVNVASGKSLASITLPNAPNVRVFAIAAS</sequence>
<dbReference type="Gene3D" id="3.20.20.70">
    <property type="entry name" value="Aldolase class I"/>
    <property type="match status" value="1"/>
</dbReference>
<reference evidence="7 8" key="1">
    <citation type="submission" date="2015-03" db="EMBL/GenBank/DDBJ databases">
        <title>Luteipulveratus halotolerans sp. nov., a novel actinobacterium (Dermacoccaceae) from Sarawak, Malaysia.</title>
        <authorList>
            <person name="Juboi H."/>
            <person name="Basik A."/>
            <person name="Shamsul S.S."/>
            <person name="Arnold P."/>
            <person name="Schmitt E.K."/>
            <person name="Sanglier J.-J."/>
            <person name="Yeo T."/>
        </authorList>
    </citation>
    <scope>NUCLEOTIDE SEQUENCE [LARGE SCALE GENOMIC DNA]</scope>
    <source>
        <strain evidence="7 8">MN07-A0370</strain>
    </source>
</reference>
<dbReference type="GO" id="GO:0005975">
    <property type="term" value="P:carbohydrate metabolic process"/>
    <property type="evidence" value="ECO:0007669"/>
    <property type="project" value="InterPro"/>
</dbReference>
<dbReference type="CDD" id="cd14792">
    <property type="entry name" value="GH27"/>
    <property type="match status" value="1"/>
</dbReference>
<dbReference type="PANTHER" id="PTHR11452">
    <property type="entry name" value="ALPHA-GALACTOSIDASE/ALPHA-N-ACETYLGALACTOSAMINIDASE"/>
    <property type="match status" value="1"/>
</dbReference>
<evidence type="ECO:0000313" key="8">
    <source>
        <dbReference type="Proteomes" id="UP000066480"/>
    </source>
</evidence>
<dbReference type="STRING" id="571913.VV02_25770"/>
<keyword evidence="2 5" id="KW-0732">Signal</keyword>
<gene>
    <name evidence="7" type="ORF">VV02_25770</name>
</gene>
<dbReference type="Pfam" id="PF16499">
    <property type="entry name" value="Melibiase_2"/>
    <property type="match status" value="1"/>
</dbReference>
<evidence type="ECO:0000256" key="4">
    <source>
        <dbReference type="ARBA" id="ARBA00023295"/>
    </source>
</evidence>
<evidence type="ECO:0000256" key="5">
    <source>
        <dbReference type="SAM" id="SignalP"/>
    </source>
</evidence>
<dbReference type="GO" id="GO:0004553">
    <property type="term" value="F:hydrolase activity, hydrolyzing O-glycosyl compounds"/>
    <property type="evidence" value="ECO:0007669"/>
    <property type="project" value="InterPro"/>
</dbReference>
<dbReference type="InterPro" id="IPR013785">
    <property type="entry name" value="Aldolase_TIM"/>
</dbReference>
<dbReference type="InterPro" id="IPR013780">
    <property type="entry name" value="Glyco_hydro_b"/>
</dbReference>
<proteinExistence type="inferred from homology"/>
<evidence type="ECO:0000256" key="3">
    <source>
        <dbReference type="ARBA" id="ARBA00022801"/>
    </source>
</evidence>
<feature type="signal peptide" evidence="5">
    <location>
        <begin position="1"/>
        <end position="24"/>
    </location>
</feature>
<feature type="domain" description="Alpha galactosidase C-terminal" evidence="6">
    <location>
        <begin position="395"/>
        <end position="469"/>
    </location>
</feature>
<dbReference type="SUPFAM" id="SSF51445">
    <property type="entry name" value="(Trans)glycosidases"/>
    <property type="match status" value="1"/>
</dbReference>
<comment type="similarity">
    <text evidence="1">Belongs to the glycosyl hydrolase 27 family.</text>
</comment>
<dbReference type="PANTHER" id="PTHR11452:SF75">
    <property type="entry name" value="ALPHA-GALACTOSIDASE MEL1"/>
    <property type="match status" value="1"/>
</dbReference>
<evidence type="ECO:0000256" key="1">
    <source>
        <dbReference type="ARBA" id="ARBA00009743"/>
    </source>
</evidence>
<dbReference type="InterPro" id="IPR017853">
    <property type="entry name" value="GH"/>
</dbReference>
<organism evidence="7 8">
    <name type="scientific">Luteipulveratus mongoliensis</name>
    <dbReference type="NCBI Taxonomy" id="571913"/>
    <lineage>
        <taxon>Bacteria</taxon>
        <taxon>Bacillati</taxon>
        <taxon>Actinomycetota</taxon>
        <taxon>Actinomycetes</taxon>
        <taxon>Micrococcales</taxon>
        <taxon>Dermacoccaceae</taxon>
        <taxon>Luteipulveratus</taxon>
    </lineage>
</organism>
<keyword evidence="4" id="KW-0326">Glycosidase</keyword>
<feature type="chain" id="PRO_5038916255" description="Alpha galactosidase C-terminal domain-containing protein" evidence="5">
    <location>
        <begin position="25"/>
        <end position="675"/>
    </location>
</feature>
<evidence type="ECO:0000256" key="2">
    <source>
        <dbReference type="ARBA" id="ARBA00022729"/>
    </source>
</evidence>
<dbReference type="Pfam" id="PF17801">
    <property type="entry name" value="Melibiase_C"/>
    <property type="match status" value="1"/>
</dbReference>
<dbReference type="OrthoDB" id="9807519at2"/>
<dbReference type="KEGG" id="lmoi:VV02_25770"/>
<protein>
    <recommendedName>
        <fullName evidence="6">Alpha galactosidase C-terminal domain-containing protein</fullName>
    </recommendedName>
</protein>
<dbReference type="Gene3D" id="2.60.40.1180">
    <property type="entry name" value="Golgi alpha-mannosidase II"/>
    <property type="match status" value="1"/>
</dbReference>
<name>A0A0K1JPF1_9MICO</name>
<dbReference type="InterPro" id="IPR041233">
    <property type="entry name" value="Melibiase_C"/>
</dbReference>
<keyword evidence="8" id="KW-1185">Reference proteome</keyword>
<evidence type="ECO:0000259" key="6">
    <source>
        <dbReference type="Pfam" id="PF17801"/>
    </source>
</evidence>
<dbReference type="AlphaFoldDB" id="A0A0K1JPF1"/>
<dbReference type="EMBL" id="CP011112">
    <property type="protein sequence ID" value="AKU18468.1"/>
    <property type="molecule type" value="Genomic_DNA"/>
</dbReference>
<dbReference type="RefSeq" id="WP_052596316.1">
    <property type="nucleotide sequence ID" value="NZ_CP011112.1"/>
</dbReference>
<dbReference type="InterPro" id="IPR002241">
    <property type="entry name" value="Glyco_hydro_27"/>
</dbReference>
<accession>A0A0K1JPF1</accession>
<evidence type="ECO:0000313" key="7">
    <source>
        <dbReference type="EMBL" id="AKU18468.1"/>
    </source>
</evidence>
<dbReference type="SUPFAM" id="SSF51011">
    <property type="entry name" value="Glycosyl hydrolase domain"/>
    <property type="match status" value="1"/>
</dbReference>
<keyword evidence="3" id="KW-0378">Hydrolase</keyword>
<dbReference type="Proteomes" id="UP000066480">
    <property type="component" value="Chromosome"/>
</dbReference>